<dbReference type="PRINTS" id="PR00906">
    <property type="entry name" value="SECA"/>
</dbReference>
<dbReference type="EMBL" id="JMIB01000006">
    <property type="protein sequence ID" value="KDM92732.1"/>
    <property type="molecule type" value="Genomic_DNA"/>
</dbReference>
<dbReference type="Pfam" id="PF02810">
    <property type="entry name" value="SEC-C"/>
    <property type="match status" value="1"/>
</dbReference>
<dbReference type="Gene3D" id="3.90.1440.10">
    <property type="entry name" value="SecA, preprotein cross-linking domain"/>
    <property type="match status" value="1"/>
</dbReference>
<evidence type="ECO:0000256" key="6">
    <source>
        <dbReference type="ARBA" id="ARBA00022519"/>
    </source>
</evidence>
<dbReference type="InterPro" id="IPR014018">
    <property type="entry name" value="SecA_motor_DEAD"/>
</dbReference>
<evidence type="ECO:0000256" key="9">
    <source>
        <dbReference type="ARBA" id="ARBA00022833"/>
    </source>
</evidence>
<dbReference type="InterPro" id="IPR036266">
    <property type="entry name" value="SecA_Wing/Scaffold_sf"/>
</dbReference>
<evidence type="ECO:0000313" key="22">
    <source>
        <dbReference type="EMBL" id="KDM92732.1"/>
    </source>
</evidence>
<dbReference type="SMART" id="SM00958">
    <property type="entry name" value="SecA_PP_bind"/>
    <property type="match status" value="1"/>
</dbReference>
<comment type="cofactor">
    <cofactor evidence="1">
        <name>Zn(2+)</name>
        <dbReference type="ChEBI" id="CHEBI:29105"/>
    </cofactor>
</comment>
<dbReference type="FunFam" id="3.40.50.300:FF:000113">
    <property type="entry name" value="Preprotein translocase subunit SecA"/>
    <property type="match status" value="1"/>
</dbReference>
<keyword evidence="7" id="KW-0479">Metal-binding</keyword>
<dbReference type="InterPro" id="IPR011116">
    <property type="entry name" value="SecA_Wing/Scaffold"/>
</dbReference>
<feature type="domain" description="Helicase C-terminal" evidence="20">
    <location>
        <begin position="434"/>
        <end position="635"/>
    </location>
</feature>
<comment type="subcellular location">
    <subcellularLocation>
        <location evidence="16">Cell membrane</location>
        <topology evidence="16">Peripheral membrane protein</topology>
        <orientation evidence="16">Cytoplasmic side</orientation>
    </subcellularLocation>
    <subcellularLocation>
        <location evidence="16">Cytoplasm</location>
    </subcellularLocation>
    <text evidence="16">Distribution is 50-50.</text>
</comment>
<dbReference type="InterPro" id="IPR004027">
    <property type="entry name" value="SEC_C_motif"/>
</dbReference>
<dbReference type="Pfam" id="PF07516">
    <property type="entry name" value="SecA_SW"/>
    <property type="match status" value="1"/>
</dbReference>
<keyword evidence="9" id="KW-0862">Zinc</keyword>
<dbReference type="PROSITE" id="PS51194">
    <property type="entry name" value="HELICASE_CTER"/>
    <property type="match status" value="1"/>
</dbReference>
<dbReference type="STRING" id="1654360.EA58_05015"/>
<dbReference type="Proteomes" id="UP000027192">
    <property type="component" value="Unassembled WGS sequence"/>
</dbReference>
<comment type="similarity">
    <text evidence="2 16 17">Belongs to the SecA family.</text>
</comment>
<accession>A0A066RYJ6</accession>
<feature type="binding site" evidence="16">
    <location>
        <position position="87"/>
    </location>
    <ligand>
        <name>ATP</name>
        <dbReference type="ChEBI" id="CHEBI:30616"/>
    </ligand>
</feature>
<dbReference type="CDD" id="cd18803">
    <property type="entry name" value="SF2_C_secA"/>
    <property type="match status" value="1"/>
</dbReference>
<keyword evidence="10 16" id="KW-0067">ATP-binding</keyword>
<keyword evidence="4 16" id="KW-1003">Cell membrane</keyword>
<evidence type="ECO:0000256" key="13">
    <source>
        <dbReference type="ARBA" id="ARBA00023010"/>
    </source>
</evidence>
<dbReference type="SUPFAM" id="SSF81886">
    <property type="entry name" value="Helical scaffold and wing domains of SecA"/>
    <property type="match status" value="1"/>
</dbReference>
<feature type="binding site" evidence="16">
    <location>
        <position position="512"/>
    </location>
    <ligand>
        <name>ATP</name>
        <dbReference type="ChEBI" id="CHEBI:30616"/>
    </ligand>
</feature>
<dbReference type="SUPFAM" id="SSF52540">
    <property type="entry name" value="P-loop containing nucleoside triphosphate hydrolases"/>
    <property type="match status" value="2"/>
</dbReference>
<dbReference type="NCBIfam" id="TIGR00963">
    <property type="entry name" value="secA"/>
    <property type="match status" value="1"/>
</dbReference>
<dbReference type="SMART" id="SM00957">
    <property type="entry name" value="SecA_DEAD"/>
    <property type="match status" value="1"/>
</dbReference>
<organism evidence="22 23">
    <name type="scientific">Photobacterium galatheae</name>
    <dbReference type="NCBI Taxonomy" id="1654360"/>
    <lineage>
        <taxon>Bacteria</taxon>
        <taxon>Pseudomonadati</taxon>
        <taxon>Pseudomonadota</taxon>
        <taxon>Gammaproteobacteria</taxon>
        <taxon>Vibrionales</taxon>
        <taxon>Vibrionaceae</taxon>
        <taxon>Photobacterium</taxon>
    </lineage>
</organism>
<evidence type="ECO:0000259" key="20">
    <source>
        <dbReference type="PROSITE" id="PS51194"/>
    </source>
</evidence>
<feature type="region of interest" description="Disordered" evidence="18">
    <location>
        <begin position="849"/>
        <end position="906"/>
    </location>
</feature>
<dbReference type="InterPro" id="IPR001650">
    <property type="entry name" value="Helicase_C-like"/>
</dbReference>
<evidence type="ECO:0000256" key="15">
    <source>
        <dbReference type="ARBA" id="ARBA00034006"/>
    </source>
</evidence>
<comment type="subunit">
    <text evidence="16">Monomer and homodimer. Part of the essential Sec protein translocation apparatus which comprises SecA, SecYEG and auxiliary proteins SecDF-YajC and YidC.</text>
</comment>
<dbReference type="Pfam" id="PF01043">
    <property type="entry name" value="SecA_PP_bind"/>
    <property type="match status" value="1"/>
</dbReference>
<dbReference type="GO" id="GO:0005886">
    <property type="term" value="C:plasma membrane"/>
    <property type="evidence" value="ECO:0007669"/>
    <property type="project" value="UniProtKB-SubCell"/>
</dbReference>
<dbReference type="GO" id="GO:0017038">
    <property type="term" value="P:protein import"/>
    <property type="evidence" value="ECO:0007669"/>
    <property type="project" value="InterPro"/>
</dbReference>
<dbReference type="RefSeq" id="WP_036749591.1">
    <property type="nucleotide sequence ID" value="NZ_JAGSGC010000005.1"/>
</dbReference>
<reference evidence="22 23" key="1">
    <citation type="submission" date="2014-04" db="EMBL/GenBank/DDBJ databases">
        <title>Draft genome sequence of Photobacterium halotolerans S2753: a solonamide, ngercheumicin and holomycin producer.</title>
        <authorList>
            <person name="Machado H.R."/>
            <person name="Gram L."/>
        </authorList>
    </citation>
    <scope>NUCLEOTIDE SEQUENCE [LARGE SCALE GENOMIC DNA]</scope>
    <source>
        <strain evidence="22 23">S2753</strain>
    </source>
</reference>
<evidence type="ECO:0000256" key="8">
    <source>
        <dbReference type="ARBA" id="ARBA00022741"/>
    </source>
</evidence>
<dbReference type="InterPro" id="IPR036670">
    <property type="entry name" value="SecA_X-link_sf"/>
</dbReference>
<evidence type="ECO:0000256" key="7">
    <source>
        <dbReference type="ARBA" id="ARBA00022723"/>
    </source>
</evidence>
<dbReference type="OrthoDB" id="9805579at2"/>
<evidence type="ECO:0000256" key="14">
    <source>
        <dbReference type="ARBA" id="ARBA00023136"/>
    </source>
</evidence>
<feature type="domain" description="SecA family profile" evidence="21">
    <location>
        <begin position="3"/>
        <end position="619"/>
    </location>
</feature>
<evidence type="ECO:0000313" key="23">
    <source>
        <dbReference type="Proteomes" id="UP000027192"/>
    </source>
</evidence>
<feature type="compositionally biased region" description="Basic residues" evidence="18">
    <location>
        <begin position="896"/>
        <end position="906"/>
    </location>
</feature>
<dbReference type="GO" id="GO:0008564">
    <property type="term" value="F:protein-exporting ATPase activity"/>
    <property type="evidence" value="ECO:0007669"/>
    <property type="project" value="UniProtKB-EC"/>
</dbReference>
<evidence type="ECO:0000259" key="21">
    <source>
        <dbReference type="PROSITE" id="PS51196"/>
    </source>
</evidence>
<evidence type="ECO:0000256" key="4">
    <source>
        <dbReference type="ARBA" id="ARBA00022475"/>
    </source>
</evidence>
<comment type="function">
    <text evidence="16">Part of the Sec protein translocase complex. Interacts with the SecYEG preprotein conducting channel. Has a central role in coupling the hydrolysis of ATP to the transfer of proteins into and across the cell membrane, serving both as a receptor for the preprotein-SecB complex and as an ATP-driven molecular motor driving the stepwise translocation of polypeptide chains across the membrane.</text>
</comment>
<feature type="domain" description="Helicase ATP-binding" evidence="19">
    <location>
        <begin position="89"/>
        <end position="247"/>
    </location>
</feature>
<dbReference type="InterPro" id="IPR020937">
    <property type="entry name" value="SecA_CS"/>
</dbReference>
<keyword evidence="3 16" id="KW-0813">Transport</keyword>
<evidence type="ECO:0000256" key="11">
    <source>
        <dbReference type="ARBA" id="ARBA00022927"/>
    </source>
</evidence>
<keyword evidence="5 16" id="KW-0963">Cytoplasm</keyword>
<dbReference type="InterPro" id="IPR011130">
    <property type="entry name" value="SecA_preprotein_X-link_dom"/>
</dbReference>
<dbReference type="InterPro" id="IPR027417">
    <property type="entry name" value="P-loop_NTPase"/>
</dbReference>
<dbReference type="FunFam" id="3.40.50.300:FF:000081">
    <property type="entry name" value="Preprotein translocase subunit SecA"/>
    <property type="match status" value="1"/>
</dbReference>
<keyword evidence="11 16" id="KW-0653">Protein transport</keyword>
<keyword evidence="8 16" id="KW-0547">Nucleotide-binding</keyword>
<dbReference type="EC" id="7.4.2.8" evidence="16"/>
<dbReference type="Gene3D" id="1.10.3060.10">
    <property type="entry name" value="Helical scaffold and wing domains of SecA"/>
    <property type="match status" value="1"/>
</dbReference>
<dbReference type="Gene3D" id="3.40.50.300">
    <property type="entry name" value="P-loop containing nucleotide triphosphate hydrolases"/>
    <property type="match status" value="2"/>
</dbReference>
<dbReference type="PANTHER" id="PTHR30612">
    <property type="entry name" value="SECA INNER MEMBRANE COMPONENT OF SEC PROTEIN SECRETION SYSTEM"/>
    <property type="match status" value="1"/>
</dbReference>
<comment type="catalytic activity">
    <reaction evidence="15 16">
        <text>ATP + H2O + cellular proteinSide 1 = ADP + phosphate + cellular proteinSide 2.</text>
        <dbReference type="EC" id="7.4.2.8"/>
    </reaction>
</comment>
<evidence type="ECO:0000256" key="10">
    <source>
        <dbReference type="ARBA" id="ARBA00022840"/>
    </source>
</evidence>
<evidence type="ECO:0000256" key="3">
    <source>
        <dbReference type="ARBA" id="ARBA00022448"/>
    </source>
</evidence>
<comment type="caution">
    <text evidence="22">The sequence shown here is derived from an EMBL/GenBank/DDBJ whole genome shotgun (WGS) entry which is preliminary data.</text>
</comment>
<dbReference type="HAMAP" id="MF_01382">
    <property type="entry name" value="SecA"/>
    <property type="match status" value="1"/>
</dbReference>
<dbReference type="GO" id="GO:0005829">
    <property type="term" value="C:cytosol"/>
    <property type="evidence" value="ECO:0007669"/>
    <property type="project" value="TreeGrafter"/>
</dbReference>
<dbReference type="GO" id="GO:0043952">
    <property type="term" value="P:protein transport by the Sec complex"/>
    <property type="evidence" value="ECO:0007669"/>
    <property type="project" value="TreeGrafter"/>
</dbReference>
<proteinExistence type="inferred from homology"/>
<dbReference type="NCBIfam" id="NF009538">
    <property type="entry name" value="PRK12904.1"/>
    <property type="match status" value="1"/>
</dbReference>
<dbReference type="InterPro" id="IPR014001">
    <property type="entry name" value="Helicase_ATP-bd"/>
</dbReference>
<keyword evidence="14 16" id="KW-0472">Membrane</keyword>
<dbReference type="GO" id="GO:0031522">
    <property type="term" value="C:cell envelope Sec protein transport complex"/>
    <property type="evidence" value="ECO:0007669"/>
    <property type="project" value="UniProtKB-ARBA"/>
</dbReference>
<dbReference type="PROSITE" id="PS51196">
    <property type="entry name" value="SECA_MOTOR_DEAD"/>
    <property type="match status" value="1"/>
</dbReference>
<dbReference type="FunFam" id="1.10.3060.10:FF:000001">
    <property type="entry name" value="Preprotein translocase subunit SecA"/>
    <property type="match status" value="1"/>
</dbReference>
<feature type="binding site" evidence="16">
    <location>
        <begin position="105"/>
        <end position="109"/>
    </location>
    <ligand>
        <name>ATP</name>
        <dbReference type="ChEBI" id="CHEBI:30616"/>
    </ligand>
</feature>
<dbReference type="Pfam" id="PF07517">
    <property type="entry name" value="SecA_DEAD"/>
    <property type="match status" value="1"/>
</dbReference>
<evidence type="ECO:0000256" key="2">
    <source>
        <dbReference type="ARBA" id="ARBA00007650"/>
    </source>
</evidence>
<evidence type="ECO:0000256" key="12">
    <source>
        <dbReference type="ARBA" id="ARBA00022967"/>
    </source>
</evidence>
<keyword evidence="23" id="KW-1185">Reference proteome</keyword>
<evidence type="ECO:0000259" key="19">
    <source>
        <dbReference type="PROSITE" id="PS51192"/>
    </source>
</evidence>
<evidence type="ECO:0000256" key="16">
    <source>
        <dbReference type="HAMAP-Rule" id="MF_01382"/>
    </source>
</evidence>
<dbReference type="GO" id="GO:0005524">
    <property type="term" value="F:ATP binding"/>
    <property type="evidence" value="ECO:0007669"/>
    <property type="project" value="UniProtKB-UniRule"/>
</dbReference>
<dbReference type="AlphaFoldDB" id="A0A066RYJ6"/>
<feature type="compositionally biased region" description="Polar residues" evidence="18">
    <location>
        <begin position="857"/>
        <end position="873"/>
    </location>
</feature>
<keyword evidence="6" id="KW-0997">Cell inner membrane</keyword>
<evidence type="ECO:0000256" key="1">
    <source>
        <dbReference type="ARBA" id="ARBA00001947"/>
    </source>
</evidence>
<dbReference type="FunFam" id="3.90.1440.10:FF:000001">
    <property type="entry name" value="Preprotein translocase subunit SecA"/>
    <property type="match status" value="1"/>
</dbReference>
<dbReference type="PANTHER" id="PTHR30612:SF0">
    <property type="entry name" value="CHLOROPLAST PROTEIN-TRANSPORTING ATPASE"/>
    <property type="match status" value="1"/>
</dbReference>
<dbReference type="CDD" id="cd17928">
    <property type="entry name" value="DEXDc_SecA"/>
    <property type="match status" value="1"/>
</dbReference>
<dbReference type="InterPro" id="IPR011115">
    <property type="entry name" value="SecA_DEAD"/>
</dbReference>
<dbReference type="PROSITE" id="PS01312">
    <property type="entry name" value="SECA"/>
    <property type="match status" value="1"/>
</dbReference>
<dbReference type="InterPro" id="IPR044722">
    <property type="entry name" value="SecA_SF2_C"/>
</dbReference>
<dbReference type="InterPro" id="IPR000185">
    <property type="entry name" value="SecA"/>
</dbReference>
<gene>
    <name evidence="16 22" type="primary">secA</name>
    <name evidence="22" type="ORF">EA58_05015</name>
</gene>
<name>A0A066RYJ6_9GAMM</name>
<evidence type="ECO:0000256" key="5">
    <source>
        <dbReference type="ARBA" id="ARBA00022490"/>
    </source>
</evidence>
<dbReference type="Pfam" id="PF21090">
    <property type="entry name" value="P-loop_SecA"/>
    <property type="match status" value="1"/>
</dbReference>
<keyword evidence="12 16" id="KW-1278">Translocase</keyword>
<dbReference type="SUPFAM" id="SSF81767">
    <property type="entry name" value="Pre-protein crosslinking domain of SecA"/>
    <property type="match status" value="1"/>
</dbReference>
<dbReference type="GO" id="GO:0006605">
    <property type="term" value="P:protein targeting"/>
    <property type="evidence" value="ECO:0007669"/>
    <property type="project" value="UniProtKB-UniRule"/>
</dbReference>
<sequence length="906" mass="103188">MLSKLLTKVIGSRNDRTIRRLRKIVDEINKLEPEFESLQDEALKAKTAEFRQRLDQGETLDQLLPEAFATVREASKRVFGMRHFDVQMIGGMVLNNRQIAEMRTGEGKTLTATLPAYLNALTGKGVHIVTVNDYLASRDAETNRPLFEFLGMTVGVNLSQMPPQVKKEAYACDILYGTNNEFGFDYLRDNMAFRPEDRVQRERFFAVVDEVDSILIDEARTPLIISGPAEDSSELYTKINTLIPELVRQDKEDSEEYRGEGHYTVDEKSKQVHLTENGQEFVEELLKQHGLMQEDDTLYSPANISLLHHVNAALRAHVLFERDVDYIVKDNEVIIVDEHTGRTMPGRRWSEGLHQAVEAKEGVKIQNENQTLASITFQNYFRLYEKLSGMTGTADTEAFEFQSIYGLETVVVPTNRPMIRDDMGDLVYMTEREKFEAIIEDIKARVANGQPVLVGTVSIEKSELLSHALKKSGIAHQVLNAKFHEKEAEIIAQAGKPGTVTIATNMAGRGTDIVLGGSWQTEVEMLENPTEAQIASIKAAWKERHDAVLASGGLHIIGTERHESRRIDNQLRGRAGRQGDAGSSRFYLSMDDGLMRIFASDRVSAMMKKLGMEEGEAIEHPWVTKAIENAQRKVEGRNFDIRKQLLEFDDVANDQRKVVYELRDELMFAEDISEMITHNREDVLNSMIDTYIPPQSLDEMWDIPGLEERLRVDFDLELPIQDWLDKEDKLYEEALRERIVAEAVRVYEEKEATVGAPVLRNFEKTVMLQNLDTLWKEHLAAMDHLRQGIHLRGYAQKNPKQEYKRESFELFQDMLESLKSDVIAILSKVRVQQQEEVDRVEAERQRMAEEMARRQQFNHQEATSAVAETSQGGDDSFSGGERKVGRNEPCPCGSGKKYKQCHGRIS</sequence>
<evidence type="ECO:0000256" key="18">
    <source>
        <dbReference type="SAM" id="MobiDB-lite"/>
    </source>
</evidence>
<keyword evidence="13 16" id="KW-0811">Translocation</keyword>
<evidence type="ECO:0000256" key="17">
    <source>
        <dbReference type="RuleBase" id="RU003874"/>
    </source>
</evidence>
<dbReference type="PROSITE" id="PS51192">
    <property type="entry name" value="HELICASE_ATP_BIND_1"/>
    <property type="match status" value="1"/>
</dbReference>
<dbReference type="GO" id="GO:0065002">
    <property type="term" value="P:intracellular protein transmembrane transport"/>
    <property type="evidence" value="ECO:0007669"/>
    <property type="project" value="UniProtKB-UniRule"/>
</dbReference>
<dbReference type="GO" id="GO:0046872">
    <property type="term" value="F:metal ion binding"/>
    <property type="evidence" value="ECO:0007669"/>
    <property type="project" value="UniProtKB-KW"/>
</dbReference>
<protein>
    <recommendedName>
        <fullName evidence="16 17">Protein translocase subunit SecA</fullName>
        <ecNumber evidence="16">7.4.2.8</ecNumber>
    </recommendedName>
</protein>